<dbReference type="PANTHER" id="PTHR33607">
    <property type="entry name" value="ENDONUCLEASE-1"/>
    <property type="match status" value="1"/>
</dbReference>
<dbReference type="GO" id="GO:0004519">
    <property type="term" value="F:endonuclease activity"/>
    <property type="evidence" value="ECO:0007669"/>
    <property type="project" value="UniProtKB-KW"/>
</dbReference>
<dbReference type="GO" id="GO:0016787">
    <property type="term" value="F:hydrolase activity"/>
    <property type="evidence" value="ECO:0007669"/>
    <property type="project" value="UniProtKB-KW"/>
</dbReference>
<dbReference type="PANTHER" id="PTHR33607:SF2">
    <property type="entry name" value="ENDONUCLEASE-1"/>
    <property type="match status" value="1"/>
</dbReference>
<dbReference type="AlphaFoldDB" id="A0A1H6VZR5"/>
<comment type="similarity">
    <text evidence="1">Belongs to the EndA/NucM nuclease family.</text>
</comment>
<dbReference type="RefSeq" id="WP_074746609.1">
    <property type="nucleotide sequence ID" value="NZ_FNYS01000012.1"/>
</dbReference>
<sequence>MRMNLLLVTFASLLLSVSSCTKDPIITDPTPGKEKPTEPTKPIDPSKPEPGKPGDFSNMPKEQADYYKTVDFKKTGMALKEDLTKLTTDTHKRFLSYGDIWEASKATDVVSVGSNEVYLLYGHEGVTSGKTAYTRNKNNHGGNEGQWNREHTYAKSLGTPNLQETGPGSDAHHLRPADVKWNSERGNLPFIAGSGVSKAIAKGWYPGDEWKGDVARMMMYMYVRYGDRCIPKYDASGNKGIGSGVVIGTANKIDPKMVELLLEWNEQDPVSEFEKRRNEYHGNRSNKYAQGNRNPFIDNPYLATQIWGGTKPAENTWKK</sequence>
<keyword evidence="6" id="KW-0255">Endonuclease</keyword>
<evidence type="ECO:0000256" key="5">
    <source>
        <dbReference type="SAM" id="SignalP"/>
    </source>
</evidence>
<evidence type="ECO:0000256" key="1">
    <source>
        <dbReference type="ARBA" id="ARBA00006429"/>
    </source>
</evidence>
<keyword evidence="5" id="KW-0732">Signal</keyword>
<feature type="region of interest" description="Disordered" evidence="4">
    <location>
        <begin position="24"/>
        <end position="60"/>
    </location>
</feature>
<evidence type="ECO:0000256" key="4">
    <source>
        <dbReference type="SAM" id="MobiDB-lite"/>
    </source>
</evidence>
<dbReference type="InterPro" id="IPR044925">
    <property type="entry name" value="His-Me_finger_sf"/>
</dbReference>
<dbReference type="PROSITE" id="PS51257">
    <property type="entry name" value="PROKAR_LIPOPROTEIN"/>
    <property type="match status" value="1"/>
</dbReference>
<dbReference type="EMBL" id="FNYS01000012">
    <property type="protein sequence ID" value="SEJ10123.1"/>
    <property type="molecule type" value="Genomic_DNA"/>
</dbReference>
<evidence type="ECO:0000313" key="6">
    <source>
        <dbReference type="EMBL" id="SEJ10123.1"/>
    </source>
</evidence>
<reference evidence="6 7" key="1">
    <citation type="submission" date="2016-10" db="EMBL/GenBank/DDBJ databases">
        <authorList>
            <person name="de Groot N.N."/>
        </authorList>
    </citation>
    <scope>NUCLEOTIDE SEQUENCE [LARGE SCALE GENOMIC DNA]</scope>
    <source>
        <strain evidence="6 7">DSM 23048</strain>
    </source>
</reference>
<evidence type="ECO:0000256" key="2">
    <source>
        <dbReference type="ARBA" id="ARBA00022722"/>
    </source>
</evidence>
<evidence type="ECO:0000256" key="3">
    <source>
        <dbReference type="ARBA" id="ARBA00022801"/>
    </source>
</evidence>
<dbReference type="Proteomes" id="UP000183077">
    <property type="component" value="Unassembled WGS sequence"/>
</dbReference>
<dbReference type="GeneID" id="82257661"/>
<keyword evidence="2" id="KW-0540">Nuclease</keyword>
<name>A0A1H6VZR5_9FLAO</name>
<proteinExistence type="inferred from homology"/>
<protein>
    <submittedName>
        <fullName evidence="6">Endonuclease I</fullName>
    </submittedName>
</protein>
<keyword evidence="3" id="KW-0378">Hydrolase</keyword>
<organism evidence="6 7">
    <name type="scientific">Myroides marinus</name>
    <dbReference type="NCBI Taxonomy" id="703342"/>
    <lineage>
        <taxon>Bacteria</taxon>
        <taxon>Pseudomonadati</taxon>
        <taxon>Bacteroidota</taxon>
        <taxon>Flavobacteriia</taxon>
        <taxon>Flavobacteriales</taxon>
        <taxon>Flavobacteriaceae</taxon>
        <taxon>Myroides</taxon>
    </lineage>
</organism>
<dbReference type="InterPro" id="IPR007346">
    <property type="entry name" value="Endonuclease-I"/>
</dbReference>
<dbReference type="SUPFAM" id="SSF54060">
    <property type="entry name" value="His-Me finger endonucleases"/>
    <property type="match status" value="1"/>
</dbReference>
<accession>A0A1H6VZR5</accession>
<evidence type="ECO:0000313" key="7">
    <source>
        <dbReference type="Proteomes" id="UP000183077"/>
    </source>
</evidence>
<feature type="signal peptide" evidence="5">
    <location>
        <begin position="1"/>
        <end position="21"/>
    </location>
</feature>
<feature type="chain" id="PRO_5010350709" evidence="5">
    <location>
        <begin position="22"/>
        <end position="319"/>
    </location>
</feature>
<dbReference type="Pfam" id="PF04231">
    <property type="entry name" value="Endonuclease_1"/>
    <property type="match status" value="1"/>
</dbReference>
<gene>
    <name evidence="6" type="ORF">SAMN04488018_11212</name>
</gene>